<comment type="caution">
    <text evidence="2">The sequence shown here is derived from an EMBL/GenBank/DDBJ whole genome shotgun (WGS) entry which is preliminary data.</text>
</comment>
<protein>
    <submittedName>
        <fullName evidence="2">Uncharacterized protein</fullName>
    </submittedName>
</protein>
<dbReference type="AlphaFoldDB" id="A0AAE0ZZF8"/>
<evidence type="ECO:0000313" key="3">
    <source>
        <dbReference type="Proteomes" id="UP001283361"/>
    </source>
</evidence>
<gene>
    <name evidence="2" type="ORF">RRG08_044703</name>
</gene>
<name>A0AAE0ZZF8_9GAST</name>
<proteinExistence type="predicted"/>
<dbReference type="Proteomes" id="UP001283361">
    <property type="component" value="Unassembled WGS sequence"/>
</dbReference>
<dbReference type="EMBL" id="JAWDGP010003022">
    <property type="protein sequence ID" value="KAK3778087.1"/>
    <property type="molecule type" value="Genomic_DNA"/>
</dbReference>
<reference evidence="2" key="1">
    <citation type="journal article" date="2023" name="G3 (Bethesda)">
        <title>A reference genome for the long-term kleptoplast-retaining sea slug Elysia crispata morphotype clarki.</title>
        <authorList>
            <person name="Eastman K.E."/>
            <person name="Pendleton A.L."/>
            <person name="Shaikh M.A."/>
            <person name="Suttiyut T."/>
            <person name="Ogas R."/>
            <person name="Tomko P."/>
            <person name="Gavelis G."/>
            <person name="Widhalm J.R."/>
            <person name="Wisecaver J.H."/>
        </authorList>
    </citation>
    <scope>NUCLEOTIDE SEQUENCE</scope>
    <source>
        <strain evidence="2">ECLA1</strain>
    </source>
</reference>
<keyword evidence="3" id="KW-1185">Reference proteome</keyword>
<evidence type="ECO:0000313" key="2">
    <source>
        <dbReference type="EMBL" id="KAK3778087.1"/>
    </source>
</evidence>
<feature type="region of interest" description="Disordered" evidence="1">
    <location>
        <begin position="117"/>
        <end position="146"/>
    </location>
</feature>
<sequence>MSQIKTAGTDNQSCRLQEDNAGRLSTVTHVADNQSCRLPEKNAGRLSTMTRDNAGRLSTVTRSRQSVMPSLVSRGALLAGTVAFLLYDMHSSSHTANEDGIVLTMLKTCEGLRQNNARGFHSKESPTNSCARQEDGSYLTGAGQRG</sequence>
<accession>A0AAE0ZZF8</accession>
<evidence type="ECO:0000256" key="1">
    <source>
        <dbReference type="SAM" id="MobiDB-lite"/>
    </source>
</evidence>
<organism evidence="2 3">
    <name type="scientific">Elysia crispata</name>
    <name type="common">lettuce slug</name>
    <dbReference type="NCBI Taxonomy" id="231223"/>
    <lineage>
        <taxon>Eukaryota</taxon>
        <taxon>Metazoa</taxon>
        <taxon>Spiralia</taxon>
        <taxon>Lophotrochozoa</taxon>
        <taxon>Mollusca</taxon>
        <taxon>Gastropoda</taxon>
        <taxon>Heterobranchia</taxon>
        <taxon>Euthyneura</taxon>
        <taxon>Panpulmonata</taxon>
        <taxon>Sacoglossa</taxon>
        <taxon>Placobranchoidea</taxon>
        <taxon>Plakobranchidae</taxon>
        <taxon>Elysia</taxon>
    </lineage>
</organism>